<feature type="non-terminal residue" evidence="1">
    <location>
        <position position="58"/>
    </location>
</feature>
<dbReference type="GO" id="GO:0000228">
    <property type="term" value="C:nuclear chromosome"/>
    <property type="evidence" value="ECO:0007669"/>
    <property type="project" value="InterPro"/>
</dbReference>
<dbReference type="InterPro" id="IPR006939">
    <property type="entry name" value="SNF5"/>
</dbReference>
<dbReference type="Pfam" id="PF04855">
    <property type="entry name" value="SNF5"/>
    <property type="match status" value="1"/>
</dbReference>
<name>A0A9P7EEF4_9AGAM</name>
<protein>
    <submittedName>
        <fullName evidence="1">Uncharacterized protein</fullName>
    </submittedName>
</protein>
<dbReference type="GO" id="GO:0006338">
    <property type="term" value="P:chromatin remodeling"/>
    <property type="evidence" value="ECO:0007669"/>
    <property type="project" value="InterPro"/>
</dbReference>
<proteinExistence type="predicted"/>
<dbReference type="GeneID" id="64623357"/>
<dbReference type="EMBL" id="JABBWG010000010">
    <property type="protein sequence ID" value="KAG1819278.1"/>
    <property type="molecule type" value="Genomic_DNA"/>
</dbReference>
<sequence length="58" mass="6629">MRETFVWNLNDPVITPEHFAQTLIEDYALPHSYQGVITRAIQEQLSDFKAHIASVDGD</sequence>
<evidence type="ECO:0000313" key="2">
    <source>
        <dbReference type="Proteomes" id="UP000807769"/>
    </source>
</evidence>
<comment type="caution">
    <text evidence="1">The sequence shown here is derived from an EMBL/GenBank/DDBJ whole genome shotgun (WGS) entry which is preliminary data.</text>
</comment>
<dbReference type="Proteomes" id="UP000807769">
    <property type="component" value="Unassembled WGS sequence"/>
</dbReference>
<dbReference type="AlphaFoldDB" id="A0A9P7EEF4"/>
<evidence type="ECO:0000313" key="1">
    <source>
        <dbReference type="EMBL" id="KAG1819278.1"/>
    </source>
</evidence>
<organism evidence="1 2">
    <name type="scientific">Suillus subaureus</name>
    <dbReference type="NCBI Taxonomy" id="48587"/>
    <lineage>
        <taxon>Eukaryota</taxon>
        <taxon>Fungi</taxon>
        <taxon>Dikarya</taxon>
        <taxon>Basidiomycota</taxon>
        <taxon>Agaricomycotina</taxon>
        <taxon>Agaricomycetes</taxon>
        <taxon>Agaricomycetidae</taxon>
        <taxon>Boletales</taxon>
        <taxon>Suillineae</taxon>
        <taxon>Suillaceae</taxon>
        <taxon>Suillus</taxon>
    </lineage>
</organism>
<dbReference type="RefSeq" id="XP_041194955.1">
    <property type="nucleotide sequence ID" value="XM_041329340.1"/>
</dbReference>
<gene>
    <name evidence="1" type="ORF">BJ212DRAFT_1218784</name>
</gene>
<dbReference type="OrthoDB" id="2605857at2759"/>
<keyword evidence="2" id="KW-1185">Reference proteome</keyword>
<reference evidence="1" key="1">
    <citation type="journal article" date="2020" name="New Phytol.">
        <title>Comparative genomics reveals dynamic genome evolution in host specialist ectomycorrhizal fungi.</title>
        <authorList>
            <person name="Lofgren L.A."/>
            <person name="Nguyen N.H."/>
            <person name="Vilgalys R."/>
            <person name="Ruytinx J."/>
            <person name="Liao H.L."/>
            <person name="Branco S."/>
            <person name="Kuo A."/>
            <person name="LaButti K."/>
            <person name="Lipzen A."/>
            <person name="Andreopoulos W."/>
            <person name="Pangilinan J."/>
            <person name="Riley R."/>
            <person name="Hundley H."/>
            <person name="Na H."/>
            <person name="Barry K."/>
            <person name="Grigoriev I.V."/>
            <person name="Stajich J.E."/>
            <person name="Kennedy P.G."/>
        </authorList>
    </citation>
    <scope>NUCLEOTIDE SEQUENCE</scope>
    <source>
        <strain evidence="1">MN1</strain>
    </source>
</reference>
<accession>A0A9P7EEF4</accession>